<accession>A0AAN8WQB3</accession>
<dbReference type="Gene3D" id="2.30.30.140">
    <property type="match status" value="1"/>
</dbReference>
<dbReference type="SUPFAM" id="SSF63748">
    <property type="entry name" value="Tudor/PWWP/MBT"/>
    <property type="match status" value="1"/>
</dbReference>
<dbReference type="Pfam" id="PF00855">
    <property type="entry name" value="PWWP"/>
    <property type="match status" value="1"/>
</dbReference>
<comment type="caution">
    <text evidence="3">The sequence shown here is derived from an EMBL/GenBank/DDBJ whole genome shotgun (WGS) entry which is preliminary data.</text>
</comment>
<dbReference type="InterPro" id="IPR000313">
    <property type="entry name" value="PWWP_dom"/>
</dbReference>
<dbReference type="AlphaFoldDB" id="A0AAN8WQB3"/>
<dbReference type="EMBL" id="JAXCGZ010015467">
    <property type="protein sequence ID" value="KAK7070227.1"/>
    <property type="molecule type" value="Genomic_DNA"/>
</dbReference>
<evidence type="ECO:0000256" key="1">
    <source>
        <dbReference type="SAM" id="MobiDB-lite"/>
    </source>
</evidence>
<name>A0AAN8WQB3_HALRR</name>
<feature type="domain" description="PWWP" evidence="2">
    <location>
        <begin position="7"/>
        <end position="84"/>
    </location>
</feature>
<reference evidence="3 4" key="1">
    <citation type="submission" date="2023-11" db="EMBL/GenBank/DDBJ databases">
        <title>Halocaridina rubra genome assembly.</title>
        <authorList>
            <person name="Smith C."/>
        </authorList>
    </citation>
    <scope>NUCLEOTIDE SEQUENCE [LARGE SCALE GENOMIC DNA]</scope>
    <source>
        <strain evidence="3">EP-1</strain>
        <tissue evidence="3">Whole</tissue>
    </source>
</reference>
<evidence type="ECO:0000313" key="4">
    <source>
        <dbReference type="Proteomes" id="UP001381693"/>
    </source>
</evidence>
<proteinExistence type="predicted"/>
<evidence type="ECO:0000259" key="2">
    <source>
        <dbReference type="Pfam" id="PF00855"/>
    </source>
</evidence>
<gene>
    <name evidence="3" type="ORF">SK128_009029</name>
</gene>
<evidence type="ECO:0000313" key="3">
    <source>
        <dbReference type="EMBL" id="KAK7070227.1"/>
    </source>
</evidence>
<keyword evidence="4" id="KW-1185">Reference proteome</keyword>
<protein>
    <recommendedName>
        <fullName evidence="2">PWWP domain-containing protein</fullName>
    </recommendedName>
</protein>
<sequence>MSNLENGSVVWVRLGQAWWPGTITTLEKCPPEFVEGLRKDPIAVVKFFHENEFQDIHKEEHIYPYSCDRKEEFIRRGLYINKNQSHGDVDLLQKFEADVVTAEKLTGGDMDILQTIGEVAEIPPNMRSSSAEMGYTSNSQSVILQR</sequence>
<feature type="region of interest" description="Disordered" evidence="1">
    <location>
        <begin position="127"/>
        <end position="146"/>
    </location>
</feature>
<organism evidence="3 4">
    <name type="scientific">Halocaridina rubra</name>
    <name type="common">Hawaiian red shrimp</name>
    <dbReference type="NCBI Taxonomy" id="373956"/>
    <lineage>
        <taxon>Eukaryota</taxon>
        <taxon>Metazoa</taxon>
        <taxon>Ecdysozoa</taxon>
        <taxon>Arthropoda</taxon>
        <taxon>Crustacea</taxon>
        <taxon>Multicrustacea</taxon>
        <taxon>Malacostraca</taxon>
        <taxon>Eumalacostraca</taxon>
        <taxon>Eucarida</taxon>
        <taxon>Decapoda</taxon>
        <taxon>Pleocyemata</taxon>
        <taxon>Caridea</taxon>
        <taxon>Atyoidea</taxon>
        <taxon>Atyidae</taxon>
        <taxon>Halocaridina</taxon>
    </lineage>
</organism>
<dbReference type="Proteomes" id="UP001381693">
    <property type="component" value="Unassembled WGS sequence"/>
</dbReference>